<evidence type="ECO:0000313" key="3">
    <source>
        <dbReference type="Proteomes" id="UP000638353"/>
    </source>
</evidence>
<reference evidence="2" key="1">
    <citation type="journal article" date="2014" name="Int. J. Syst. Evol. Microbiol.">
        <title>Complete genome sequence of Corynebacterium casei LMG S-19264T (=DSM 44701T), isolated from a smear-ripened cheese.</title>
        <authorList>
            <consortium name="US DOE Joint Genome Institute (JGI-PGF)"/>
            <person name="Walter F."/>
            <person name="Albersmeier A."/>
            <person name="Kalinowski J."/>
            <person name="Ruckert C."/>
        </authorList>
    </citation>
    <scope>NUCLEOTIDE SEQUENCE</scope>
    <source>
        <strain evidence="2">JCM 4637</strain>
    </source>
</reference>
<accession>A0A918X0S9</accession>
<feature type="region of interest" description="Disordered" evidence="1">
    <location>
        <begin position="1"/>
        <end position="30"/>
    </location>
</feature>
<gene>
    <name evidence="2" type="ORF">GCM10010334_44570</name>
</gene>
<proteinExistence type="predicted"/>
<name>A0A918X0S9_9ACTN</name>
<dbReference type="AlphaFoldDB" id="A0A918X0S9"/>
<protein>
    <submittedName>
        <fullName evidence="2">Uncharacterized protein</fullName>
    </submittedName>
</protein>
<sequence length="111" mass="11678">MSARPGGVRTAAAPDRSAVPLPRAGGGRYRGSGTLPVEALMAHLVFDPDEQRQLRAAARTELAGSPTLAYVLEHLAAEGIDLDECRDWEDLRAAKGLAPRDEDTAGATDVA</sequence>
<reference evidence="2" key="2">
    <citation type="submission" date="2020-09" db="EMBL/GenBank/DDBJ databases">
        <authorList>
            <person name="Sun Q."/>
            <person name="Ohkuma M."/>
        </authorList>
    </citation>
    <scope>NUCLEOTIDE SEQUENCE</scope>
    <source>
        <strain evidence="2">JCM 4637</strain>
    </source>
</reference>
<comment type="caution">
    <text evidence="2">The sequence shown here is derived from an EMBL/GenBank/DDBJ whole genome shotgun (WGS) entry which is preliminary data.</text>
</comment>
<evidence type="ECO:0000313" key="2">
    <source>
        <dbReference type="EMBL" id="GHD00202.1"/>
    </source>
</evidence>
<dbReference type="Proteomes" id="UP000638353">
    <property type="component" value="Unassembled WGS sequence"/>
</dbReference>
<evidence type="ECO:0000256" key="1">
    <source>
        <dbReference type="SAM" id="MobiDB-lite"/>
    </source>
</evidence>
<organism evidence="2 3">
    <name type="scientific">Streptomyces finlayi</name>
    <dbReference type="NCBI Taxonomy" id="67296"/>
    <lineage>
        <taxon>Bacteria</taxon>
        <taxon>Bacillati</taxon>
        <taxon>Actinomycetota</taxon>
        <taxon>Actinomycetes</taxon>
        <taxon>Kitasatosporales</taxon>
        <taxon>Streptomycetaceae</taxon>
        <taxon>Streptomyces</taxon>
    </lineage>
</organism>
<dbReference type="EMBL" id="BMVC01000008">
    <property type="protein sequence ID" value="GHD00202.1"/>
    <property type="molecule type" value="Genomic_DNA"/>
</dbReference>